<dbReference type="PANTHER" id="PTHR12268">
    <property type="entry name" value="E3 UBIQUITIN-PROTEIN LIGASE KCMF1"/>
    <property type="match status" value="1"/>
</dbReference>
<sequence>MSRHEGVSCDSCMKGNFRGKRYKCLICYDYDLCSTCYDAGATTTRHTTDHPMQCILTRADFDIFYGGEALTAEQPQSYTCPHCSRMGFSESSLHDHVTADHSDTTTEVVCPICASLPGGDPNHVTDDFMSHLTVEHRTPRDFDEPPGLRHVRRIPHPSRGVGGSRARRANMQHFGSGGSALTGLSPSSRENMDPIAELLSQLSSVRNRNAQAQSVSSQLHQLEMQLQSTRQQLERLPRRQAEPSKPPASNNTVPSQPEPTSLPVAVTKTDSQFLLSKLCAENVGSELSGNTGENDVSRRNVFVQELLLATLTEQLSLVIDGDGEDSSSILESLRSPESEGEQGAAAPSVQKENRSTHDSHCKPRSSRTAESAAGGATEKSPVGVGARSVTAGAYRESSWGHGGSSSAASSGNPRQVCSPITVPNTVAVHGPNLGQPGVGVMQGRASSASHTGRERGLNPASAKRSMLKHMPPQRGASDTDPPPH</sequence>
<evidence type="ECO:0000313" key="12">
    <source>
        <dbReference type="RefSeq" id="NP_001191645.2"/>
    </source>
</evidence>
<dbReference type="PROSITE" id="PS01357">
    <property type="entry name" value="ZF_ZZ_1"/>
    <property type="match status" value="1"/>
</dbReference>
<evidence type="ECO:0000256" key="8">
    <source>
        <dbReference type="PROSITE-ProRule" id="PRU00228"/>
    </source>
</evidence>
<feature type="compositionally biased region" description="Polar residues" evidence="9">
    <location>
        <begin position="247"/>
        <end position="259"/>
    </location>
</feature>
<evidence type="ECO:0000256" key="1">
    <source>
        <dbReference type="ARBA" id="ARBA00000900"/>
    </source>
</evidence>
<evidence type="ECO:0000256" key="3">
    <source>
        <dbReference type="ARBA" id="ARBA00012483"/>
    </source>
</evidence>
<organism evidence="11 12">
    <name type="scientific">Aplysia californica</name>
    <name type="common">California sea hare</name>
    <dbReference type="NCBI Taxonomy" id="6500"/>
    <lineage>
        <taxon>Eukaryota</taxon>
        <taxon>Metazoa</taxon>
        <taxon>Spiralia</taxon>
        <taxon>Lophotrochozoa</taxon>
        <taxon>Mollusca</taxon>
        <taxon>Gastropoda</taxon>
        <taxon>Heterobranchia</taxon>
        <taxon>Euthyneura</taxon>
        <taxon>Tectipleura</taxon>
        <taxon>Aplysiida</taxon>
        <taxon>Aplysioidea</taxon>
        <taxon>Aplysiidae</taxon>
        <taxon>Aplysia</taxon>
    </lineage>
</organism>
<gene>
    <name evidence="12" type="primary">LOC100533439</name>
</gene>
<dbReference type="EC" id="2.3.2.27" evidence="3"/>
<keyword evidence="4" id="KW-0808">Transferase</keyword>
<feature type="region of interest" description="Disordered" evidence="9">
    <location>
        <begin position="138"/>
        <end position="191"/>
    </location>
</feature>
<dbReference type="SMART" id="SM00291">
    <property type="entry name" value="ZnF_ZZ"/>
    <property type="match status" value="1"/>
</dbReference>
<keyword evidence="12" id="KW-0813">Transport</keyword>
<dbReference type="CDD" id="cd02338">
    <property type="entry name" value="ZZ_PCMF_like"/>
    <property type="match status" value="1"/>
</dbReference>
<evidence type="ECO:0000256" key="2">
    <source>
        <dbReference type="ARBA" id="ARBA00010938"/>
    </source>
</evidence>
<dbReference type="InterPro" id="IPR000433">
    <property type="entry name" value="Znf_ZZ"/>
</dbReference>
<dbReference type="InterPro" id="IPR043145">
    <property type="entry name" value="Znf_ZZ_sf"/>
</dbReference>
<evidence type="ECO:0000256" key="6">
    <source>
        <dbReference type="ARBA" id="ARBA00022771"/>
    </source>
</evidence>
<dbReference type="Pfam" id="PF05605">
    <property type="entry name" value="zf-Di19"/>
    <property type="match status" value="1"/>
</dbReference>
<evidence type="ECO:0000259" key="10">
    <source>
        <dbReference type="PROSITE" id="PS50135"/>
    </source>
</evidence>
<feature type="region of interest" description="Disordered" evidence="9">
    <location>
        <begin position="323"/>
        <end position="484"/>
    </location>
</feature>
<proteinExistence type="inferred from homology"/>
<dbReference type="Pfam" id="PF00569">
    <property type="entry name" value="ZZ"/>
    <property type="match status" value="1"/>
</dbReference>
<dbReference type="SUPFAM" id="SSF57850">
    <property type="entry name" value="RING/U-box"/>
    <property type="match status" value="1"/>
</dbReference>
<keyword evidence="7" id="KW-0862">Zinc</keyword>
<comment type="similarity">
    <text evidence="2">Belongs to the KCMF1 family.</text>
</comment>
<dbReference type="PROSITE" id="PS50135">
    <property type="entry name" value="ZF_ZZ_2"/>
    <property type="match status" value="1"/>
</dbReference>
<dbReference type="GeneID" id="100533439"/>
<dbReference type="GO" id="GO:0034220">
    <property type="term" value="P:monoatomic ion transmembrane transport"/>
    <property type="evidence" value="ECO:0007669"/>
    <property type="project" value="UniProtKB-KW"/>
</dbReference>
<feature type="domain" description="ZZ-type" evidence="10">
    <location>
        <begin position="4"/>
        <end position="60"/>
    </location>
</feature>
<accession>A0ABM0GHF3</accession>
<dbReference type="Gene3D" id="3.30.60.90">
    <property type="match status" value="1"/>
</dbReference>
<keyword evidence="12" id="KW-0407">Ion channel</keyword>
<protein>
    <recommendedName>
        <fullName evidence="3">RING-type E3 ubiquitin transferase</fullName>
        <ecNumber evidence="3">2.3.2.27</ecNumber>
    </recommendedName>
</protein>
<evidence type="ECO:0000313" key="11">
    <source>
        <dbReference type="Proteomes" id="UP000694888"/>
    </source>
</evidence>
<keyword evidence="12" id="KW-0406">Ion transport</keyword>
<dbReference type="Proteomes" id="UP000694888">
    <property type="component" value="Unplaced"/>
</dbReference>
<reference evidence="12" key="1">
    <citation type="submission" date="2025-08" db="UniProtKB">
        <authorList>
            <consortium name="RefSeq"/>
        </authorList>
    </citation>
    <scope>IDENTIFICATION</scope>
</reference>
<feature type="compositionally biased region" description="Basic and acidic residues" evidence="9">
    <location>
        <begin position="351"/>
        <end position="361"/>
    </location>
</feature>
<keyword evidence="11" id="KW-1185">Reference proteome</keyword>
<evidence type="ECO:0000256" key="7">
    <source>
        <dbReference type="ARBA" id="ARBA00022833"/>
    </source>
</evidence>
<keyword evidence="5" id="KW-0479">Metal-binding</keyword>
<dbReference type="InterPro" id="IPR008598">
    <property type="entry name" value="Di19_Zn-bd"/>
</dbReference>
<feature type="region of interest" description="Disordered" evidence="9">
    <location>
        <begin position="235"/>
        <end position="263"/>
    </location>
</feature>
<evidence type="ECO:0000256" key="5">
    <source>
        <dbReference type="ARBA" id="ARBA00022723"/>
    </source>
</evidence>
<dbReference type="InterPro" id="IPR050774">
    <property type="entry name" value="KCMF1/Dystrophin"/>
</dbReference>
<evidence type="ECO:0000256" key="4">
    <source>
        <dbReference type="ARBA" id="ARBA00022679"/>
    </source>
</evidence>
<keyword evidence="6 8" id="KW-0863">Zinc-finger</keyword>
<evidence type="ECO:0000256" key="9">
    <source>
        <dbReference type="SAM" id="MobiDB-lite"/>
    </source>
</evidence>
<feature type="compositionally biased region" description="Basic and acidic residues" evidence="9">
    <location>
        <begin position="138"/>
        <end position="147"/>
    </location>
</feature>
<dbReference type="RefSeq" id="NP_001191645.2">
    <property type="nucleotide sequence ID" value="NM_001204716.2"/>
</dbReference>
<name>A0ABM0GHF3_APLCA</name>
<comment type="catalytic activity">
    <reaction evidence="1">
        <text>S-ubiquitinyl-[E2 ubiquitin-conjugating enzyme]-L-cysteine + [acceptor protein]-L-lysine = [E2 ubiquitin-conjugating enzyme]-L-cysteine + N(6)-ubiquitinyl-[acceptor protein]-L-lysine.</text>
        <dbReference type="EC" id="2.3.2.27"/>
    </reaction>
</comment>
<dbReference type="PANTHER" id="PTHR12268:SF13">
    <property type="entry name" value="E3 UBIQUITIN-PROTEIN LIGASE KCMF1"/>
    <property type="match status" value="1"/>
</dbReference>